<dbReference type="Pfam" id="PF02699">
    <property type="entry name" value="YajC"/>
    <property type="match status" value="1"/>
</dbReference>
<dbReference type="NCBIfam" id="TIGR00739">
    <property type="entry name" value="yajC"/>
    <property type="match status" value="1"/>
</dbReference>
<reference evidence="12 13" key="1">
    <citation type="submission" date="2019-02" db="EMBL/GenBank/DDBJ databases">
        <title>Deep-cultivation of Planctomycetes and their phenomic and genomic characterization uncovers novel biology.</title>
        <authorList>
            <person name="Wiegand S."/>
            <person name="Jogler M."/>
            <person name="Boedeker C."/>
            <person name="Pinto D."/>
            <person name="Vollmers J."/>
            <person name="Rivas-Marin E."/>
            <person name="Kohn T."/>
            <person name="Peeters S.H."/>
            <person name="Heuer A."/>
            <person name="Rast P."/>
            <person name="Oberbeckmann S."/>
            <person name="Bunk B."/>
            <person name="Jeske O."/>
            <person name="Meyerdierks A."/>
            <person name="Storesund J.E."/>
            <person name="Kallscheuer N."/>
            <person name="Luecker S."/>
            <person name="Lage O.M."/>
            <person name="Pohl T."/>
            <person name="Merkel B.J."/>
            <person name="Hornburger P."/>
            <person name="Mueller R.-W."/>
            <person name="Bruemmer F."/>
            <person name="Labrenz M."/>
            <person name="Spormann A.M."/>
            <person name="Op Den Camp H."/>
            <person name="Overmann J."/>
            <person name="Amann R."/>
            <person name="Jetten M.S.M."/>
            <person name="Mascher T."/>
            <person name="Medema M.H."/>
            <person name="Devos D.P."/>
            <person name="Kaster A.-K."/>
            <person name="Ovreas L."/>
            <person name="Rohde M."/>
            <person name="Galperin M.Y."/>
            <person name="Jogler C."/>
        </authorList>
    </citation>
    <scope>NUCLEOTIDE SEQUENCE [LARGE SCALE GENOMIC DNA]</scope>
    <source>
        <strain evidence="12 13">KOR42</strain>
    </source>
</reference>
<dbReference type="OrthoDB" id="9800132at2"/>
<evidence type="ECO:0000256" key="3">
    <source>
        <dbReference type="ARBA" id="ARBA00014962"/>
    </source>
</evidence>
<evidence type="ECO:0000256" key="1">
    <source>
        <dbReference type="ARBA" id="ARBA00004162"/>
    </source>
</evidence>
<comment type="similarity">
    <text evidence="2">Belongs to the YajC family.</text>
</comment>
<keyword evidence="6 11" id="KW-0812">Transmembrane</keyword>
<evidence type="ECO:0000256" key="4">
    <source>
        <dbReference type="ARBA" id="ARBA00022448"/>
    </source>
</evidence>
<keyword evidence="9" id="KW-0811">Translocation</keyword>
<dbReference type="InterPro" id="IPR003849">
    <property type="entry name" value="Preprotein_translocase_YajC"/>
</dbReference>
<keyword evidence="13" id="KW-1185">Reference proteome</keyword>
<sequence length="120" mass="13197">MSTLTIPFLILAADAADQPEGSPMWQMLLLFGPPLLLLFFMQTIFGKSEAKEKARRDELVSALKKNDQIVTIGGILGTVVSVAEDKQSVTIKVDDNTRLKFQASAIREVVSRDSKDSEKS</sequence>
<comment type="caution">
    <text evidence="12">The sequence shown here is derived from an EMBL/GenBank/DDBJ whole genome shotgun (WGS) entry which is preliminary data.</text>
</comment>
<evidence type="ECO:0000313" key="13">
    <source>
        <dbReference type="Proteomes" id="UP000317243"/>
    </source>
</evidence>
<evidence type="ECO:0000313" key="12">
    <source>
        <dbReference type="EMBL" id="TWT57146.1"/>
    </source>
</evidence>
<dbReference type="Proteomes" id="UP000317243">
    <property type="component" value="Unassembled WGS sequence"/>
</dbReference>
<evidence type="ECO:0000256" key="5">
    <source>
        <dbReference type="ARBA" id="ARBA00022475"/>
    </source>
</evidence>
<keyword evidence="5" id="KW-1003">Cell membrane</keyword>
<feature type="transmembrane region" description="Helical" evidence="11">
    <location>
        <begin position="25"/>
        <end position="46"/>
    </location>
</feature>
<keyword evidence="7" id="KW-0653">Protein transport</keyword>
<dbReference type="RefSeq" id="WP_146507022.1">
    <property type="nucleotide sequence ID" value="NZ_SIHI01000001.1"/>
</dbReference>
<dbReference type="GO" id="GO:0015031">
    <property type="term" value="P:protein transport"/>
    <property type="evidence" value="ECO:0007669"/>
    <property type="project" value="UniProtKB-KW"/>
</dbReference>
<keyword evidence="10 11" id="KW-0472">Membrane</keyword>
<dbReference type="EMBL" id="SIHI01000001">
    <property type="protein sequence ID" value="TWT57146.1"/>
    <property type="molecule type" value="Genomic_DNA"/>
</dbReference>
<dbReference type="PANTHER" id="PTHR33909:SF1">
    <property type="entry name" value="SEC TRANSLOCON ACCESSORY COMPLEX SUBUNIT YAJC"/>
    <property type="match status" value="1"/>
</dbReference>
<organism evidence="12 13">
    <name type="scientific">Thalassoglobus neptunius</name>
    <dbReference type="NCBI Taxonomy" id="1938619"/>
    <lineage>
        <taxon>Bacteria</taxon>
        <taxon>Pseudomonadati</taxon>
        <taxon>Planctomycetota</taxon>
        <taxon>Planctomycetia</taxon>
        <taxon>Planctomycetales</taxon>
        <taxon>Planctomycetaceae</taxon>
        <taxon>Thalassoglobus</taxon>
    </lineage>
</organism>
<evidence type="ECO:0000256" key="8">
    <source>
        <dbReference type="ARBA" id="ARBA00022989"/>
    </source>
</evidence>
<evidence type="ECO:0000256" key="9">
    <source>
        <dbReference type="ARBA" id="ARBA00023010"/>
    </source>
</evidence>
<evidence type="ECO:0000256" key="2">
    <source>
        <dbReference type="ARBA" id="ARBA00006742"/>
    </source>
</evidence>
<protein>
    <recommendedName>
        <fullName evidence="3">Sec translocon accessory complex subunit YajC</fullName>
    </recommendedName>
</protein>
<gene>
    <name evidence="12" type="ORF">KOR42_05040</name>
</gene>
<evidence type="ECO:0000256" key="10">
    <source>
        <dbReference type="ARBA" id="ARBA00023136"/>
    </source>
</evidence>
<keyword evidence="8 11" id="KW-1133">Transmembrane helix</keyword>
<evidence type="ECO:0000256" key="6">
    <source>
        <dbReference type="ARBA" id="ARBA00022692"/>
    </source>
</evidence>
<dbReference type="GO" id="GO:0005886">
    <property type="term" value="C:plasma membrane"/>
    <property type="evidence" value="ECO:0007669"/>
    <property type="project" value="UniProtKB-SubCell"/>
</dbReference>
<dbReference type="SMART" id="SM01323">
    <property type="entry name" value="YajC"/>
    <property type="match status" value="1"/>
</dbReference>
<name>A0A5C5X2I7_9PLAN</name>
<dbReference type="PANTHER" id="PTHR33909">
    <property type="entry name" value="SEC TRANSLOCON ACCESSORY COMPLEX SUBUNIT YAJC"/>
    <property type="match status" value="1"/>
</dbReference>
<proteinExistence type="inferred from homology"/>
<evidence type="ECO:0000256" key="11">
    <source>
        <dbReference type="SAM" id="Phobius"/>
    </source>
</evidence>
<accession>A0A5C5X2I7</accession>
<keyword evidence="4" id="KW-0813">Transport</keyword>
<comment type="subcellular location">
    <subcellularLocation>
        <location evidence="1">Cell membrane</location>
        <topology evidence="1">Single-pass membrane protein</topology>
    </subcellularLocation>
</comment>
<evidence type="ECO:0000256" key="7">
    <source>
        <dbReference type="ARBA" id="ARBA00022927"/>
    </source>
</evidence>
<dbReference type="AlphaFoldDB" id="A0A5C5X2I7"/>